<dbReference type="CDD" id="cd11534">
    <property type="entry name" value="NTP-PPase_HisIE_like"/>
    <property type="match status" value="1"/>
</dbReference>
<keyword evidence="7 9" id="KW-0067">ATP-binding</keyword>
<evidence type="ECO:0000313" key="11">
    <source>
        <dbReference type="Proteomes" id="UP000730161"/>
    </source>
</evidence>
<dbReference type="PANTHER" id="PTHR42945:SF1">
    <property type="entry name" value="HISTIDINE BIOSYNTHESIS BIFUNCTIONAL PROTEIN HIS7"/>
    <property type="match status" value="1"/>
</dbReference>
<evidence type="ECO:0000256" key="1">
    <source>
        <dbReference type="ARBA" id="ARBA00001460"/>
    </source>
</evidence>
<dbReference type="GO" id="GO:0005737">
    <property type="term" value="C:cytoplasm"/>
    <property type="evidence" value="ECO:0007669"/>
    <property type="project" value="UniProtKB-SubCell"/>
</dbReference>
<proteinExistence type="inferred from homology"/>
<evidence type="ECO:0000256" key="3">
    <source>
        <dbReference type="ARBA" id="ARBA00022490"/>
    </source>
</evidence>
<dbReference type="RefSeq" id="WP_211529628.1">
    <property type="nucleotide sequence ID" value="NZ_JWHL01000001.1"/>
</dbReference>
<keyword evidence="5 9" id="KW-0547">Nucleotide-binding</keyword>
<dbReference type="Gene3D" id="1.10.287.1080">
    <property type="entry name" value="MazG-like"/>
    <property type="match status" value="1"/>
</dbReference>
<dbReference type="Proteomes" id="UP000730161">
    <property type="component" value="Unassembled WGS sequence"/>
</dbReference>
<comment type="similarity">
    <text evidence="9">Belongs to the PRA-PH family.</text>
</comment>
<evidence type="ECO:0000256" key="9">
    <source>
        <dbReference type="HAMAP-Rule" id="MF_01020"/>
    </source>
</evidence>
<evidence type="ECO:0000256" key="5">
    <source>
        <dbReference type="ARBA" id="ARBA00022741"/>
    </source>
</evidence>
<keyword evidence="11" id="KW-1185">Reference proteome</keyword>
<comment type="subcellular location">
    <subcellularLocation>
        <location evidence="9">Cytoplasm</location>
    </subcellularLocation>
</comment>
<comment type="catalytic activity">
    <reaction evidence="1 9">
        <text>1-(5-phospho-beta-D-ribosyl)-ATP + H2O = 1-(5-phospho-beta-D-ribosyl)-5'-AMP + diphosphate + H(+)</text>
        <dbReference type="Rhea" id="RHEA:22828"/>
        <dbReference type="ChEBI" id="CHEBI:15377"/>
        <dbReference type="ChEBI" id="CHEBI:15378"/>
        <dbReference type="ChEBI" id="CHEBI:33019"/>
        <dbReference type="ChEBI" id="CHEBI:59457"/>
        <dbReference type="ChEBI" id="CHEBI:73183"/>
        <dbReference type="EC" id="3.6.1.31"/>
    </reaction>
</comment>
<keyword evidence="6 9" id="KW-0378">Hydrolase</keyword>
<keyword evidence="4 9" id="KW-0028">Amino-acid biosynthesis</keyword>
<dbReference type="GO" id="GO:0004636">
    <property type="term" value="F:phosphoribosyl-ATP diphosphatase activity"/>
    <property type="evidence" value="ECO:0007669"/>
    <property type="project" value="UniProtKB-UniRule"/>
</dbReference>
<dbReference type="EC" id="3.6.1.31" evidence="9"/>
<dbReference type="SUPFAM" id="SSF101386">
    <property type="entry name" value="all-alpha NTP pyrophosphatases"/>
    <property type="match status" value="1"/>
</dbReference>
<keyword evidence="8 9" id="KW-0368">Histidine biosynthesis</keyword>
<reference evidence="10" key="1">
    <citation type="submission" date="2014-12" db="EMBL/GenBank/DDBJ databases">
        <authorList>
            <person name="Huang H.-H."/>
            <person name="Chen S.-C."/>
            <person name="Lai M.-C."/>
        </authorList>
    </citation>
    <scope>NUCLEOTIDE SEQUENCE</scope>
    <source>
        <strain evidence="10">K1F9705b</strain>
    </source>
</reference>
<dbReference type="PANTHER" id="PTHR42945">
    <property type="entry name" value="HISTIDINE BIOSYNTHESIS BIFUNCTIONAL PROTEIN"/>
    <property type="match status" value="1"/>
</dbReference>
<evidence type="ECO:0000256" key="6">
    <source>
        <dbReference type="ARBA" id="ARBA00022801"/>
    </source>
</evidence>
<accession>A0A8J7W885</accession>
<dbReference type="InterPro" id="IPR021130">
    <property type="entry name" value="PRib-ATP_PPHydrolase-like"/>
</dbReference>
<dbReference type="UniPathway" id="UPA00031">
    <property type="reaction ID" value="UER00007"/>
</dbReference>
<dbReference type="Pfam" id="PF01503">
    <property type="entry name" value="PRA-PH"/>
    <property type="match status" value="1"/>
</dbReference>
<evidence type="ECO:0000313" key="10">
    <source>
        <dbReference type="EMBL" id="MBR1368028.1"/>
    </source>
</evidence>
<comment type="caution">
    <text evidence="10">The sequence shown here is derived from an EMBL/GenBank/DDBJ whole genome shotgun (WGS) entry which is preliminary data.</text>
</comment>
<name>A0A8J7W885_9EURY</name>
<dbReference type="HAMAP" id="MF_01020">
    <property type="entry name" value="HisE"/>
    <property type="match status" value="1"/>
</dbReference>
<protein>
    <recommendedName>
        <fullName evidence="9">Phosphoribosyl-ATP pyrophosphatase</fullName>
        <shortName evidence="9">PRA-PH</shortName>
        <ecNumber evidence="9">3.6.1.31</ecNumber>
    </recommendedName>
</protein>
<evidence type="ECO:0000256" key="7">
    <source>
        <dbReference type="ARBA" id="ARBA00022840"/>
    </source>
</evidence>
<evidence type="ECO:0000256" key="2">
    <source>
        <dbReference type="ARBA" id="ARBA00005204"/>
    </source>
</evidence>
<dbReference type="OrthoDB" id="39686at2157"/>
<evidence type="ECO:0000256" key="8">
    <source>
        <dbReference type="ARBA" id="ARBA00023102"/>
    </source>
</evidence>
<organism evidence="10 11">
    <name type="scientific">Methanocalculus chunghsingensis</name>
    <dbReference type="NCBI Taxonomy" id="156457"/>
    <lineage>
        <taxon>Archaea</taxon>
        <taxon>Methanobacteriati</taxon>
        <taxon>Methanobacteriota</taxon>
        <taxon>Stenosarchaea group</taxon>
        <taxon>Methanomicrobia</taxon>
        <taxon>Methanomicrobiales</taxon>
        <taxon>Methanocalculaceae</taxon>
        <taxon>Methanocalculus</taxon>
    </lineage>
</organism>
<evidence type="ECO:0000256" key="4">
    <source>
        <dbReference type="ARBA" id="ARBA00022605"/>
    </source>
</evidence>
<dbReference type="AlphaFoldDB" id="A0A8J7W885"/>
<dbReference type="GO" id="GO:0005524">
    <property type="term" value="F:ATP binding"/>
    <property type="evidence" value="ECO:0007669"/>
    <property type="project" value="UniProtKB-KW"/>
</dbReference>
<keyword evidence="3 9" id="KW-0963">Cytoplasm</keyword>
<comment type="pathway">
    <text evidence="2 9">Amino-acid biosynthesis; L-histidine biosynthesis; L-histidine from 5-phospho-alpha-D-ribose 1-diphosphate: step 2/9.</text>
</comment>
<dbReference type="GO" id="GO:0000105">
    <property type="term" value="P:L-histidine biosynthetic process"/>
    <property type="evidence" value="ECO:0007669"/>
    <property type="project" value="UniProtKB-UniRule"/>
</dbReference>
<dbReference type="NCBIfam" id="TIGR03188">
    <property type="entry name" value="histidine_hisI"/>
    <property type="match status" value="1"/>
</dbReference>
<sequence>MQPDIFDELWKVIEERAAGSDEKRSYVRTLLYHEKGIDKPLEKVGEEAVEYILAIKNGDAERSVSEAADLIFHLMVSLKAADIHFDLIKEELSKRRAGMNLHD</sequence>
<dbReference type="EMBL" id="JWHL01000001">
    <property type="protein sequence ID" value="MBR1368028.1"/>
    <property type="molecule type" value="Genomic_DNA"/>
</dbReference>
<dbReference type="InterPro" id="IPR008179">
    <property type="entry name" value="HisE"/>
</dbReference>
<gene>
    <name evidence="9" type="primary">hisE</name>
    <name evidence="10" type="ORF">RJ53_00375</name>
</gene>